<sequence>MLGDVSLLHYALVAAVAFVAGIAGGVTGYGPGLLMPPILLPIIGAEAVVPVIAVSAMLSNTSRLFAFRRAFDPRRAALVIAVALPTSALGAYGYTRLSGAGVSVVIGAVLMLAIPVRHWLGRLKGHLDGPGLMAAGAGFGLLMGGTAGTGVVLLSILLAAGLNGAAVIATDAGISLVLGAVKVAVFQAAGALSPASWVMAVLIGLAATPGVFLARRLVGTLSEGAHIRVLDAVVILGGLVLTLQGLRALAM</sequence>
<evidence type="ECO:0000256" key="7">
    <source>
        <dbReference type="ARBA" id="ARBA00023136"/>
    </source>
</evidence>
<evidence type="ECO:0000256" key="2">
    <source>
        <dbReference type="ARBA" id="ARBA00009142"/>
    </source>
</evidence>
<dbReference type="EMBL" id="FMTP01000008">
    <property type="protein sequence ID" value="SCW93634.1"/>
    <property type="molecule type" value="Genomic_DNA"/>
</dbReference>
<protein>
    <recommendedName>
        <fullName evidence="8">Probable membrane transporter protein</fullName>
    </recommendedName>
</protein>
<dbReference type="PANTHER" id="PTHR30269">
    <property type="entry name" value="TRANSMEMBRANE PROTEIN YFCA"/>
    <property type="match status" value="1"/>
</dbReference>
<evidence type="ECO:0000256" key="8">
    <source>
        <dbReference type="RuleBase" id="RU363041"/>
    </source>
</evidence>
<evidence type="ECO:0000256" key="6">
    <source>
        <dbReference type="ARBA" id="ARBA00022989"/>
    </source>
</evidence>
<keyword evidence="4 8" id="KW-1003">Cell membrane</keyword>
<feature type="transmembrane region" description="Helical" evidence="8">
    <location>
        <begin position="76"/>
        <end position="94"/>
    </location>
</feature>
<accession>A0A1G4UJB6</accession>
<dbReference type="Proteomes" id="UP000198889">
    <property type="component" value="Unassembled WGS sequence"/>
</dbReference>
<gene>
    <name evidence="9" type="ORF">SAMN05660859_3988</name>
</gene>
<feature type="transmembrane region" description="Helical" evidence="8">
    <location>
        <begin position="229"/>
        <end position="250"/>
    </location>
</feature>
<evidence type="ECO:0000256" key="1">
    <source>
        <dbReference type="ARBA" id="ARBA00004651"/>
    </source>
</evidence>
<dbReference type="STRING" id="177413.SAMN05660859_3988"/>
<evidence type="ECO:0000313" key="10">
    <source>
        <dbReference type="Proteomes" id="UP000198889"/>
    </source>
</evidence>
<dbReference type="Pfam" id="PF01925">
    <property type="entry name" value="TauE"/>
    <property type="match status" value="1"/>
</dbReference>
<feature type="transmembrane region" description="Helical" evidence="8">
    <location>
        <begin position="165"/>
        <end position="185"/>
    </location>
</feature>
<keyword evidence="5 8" id="KW-0812">Transmembrane</keyword>
<keyword evidence="10" id="KW-1185">Reference proteome</keyword>
<feature type="transmembrane region" description="Helical" evidence="8">
    <location>
        <begin position="197"/>
        <end position="217"/>
    </location>
</feature>
<feature type="transmembrane region" description="Helical" evidence="8">
    <location>
        <begin position="132"/>
        <end position="159"/>
    </location>
</feature>
<dbReference type="InterPro" id="IPR002781">
    <property type="entry name" value="TM_pro_TauE-like"/>
</dbReference>
<evidence type="ECO:0000256" key="5">
    <source>
        <dbReference type="ARBA" id="ARBA00022692"/>
    </source>
</evidence>
<comment type="subcellular location">
    <subcellularLocation>
        <location evidence="1 8">Cell membrane</location>
        <topology evidence="1 8">Multi-pass membrane protein</topology>
    </subcellularLocation>
</comment>
<keyword evidence="6 8" id="KW-1133">Transmembrane helix</keyword>
<feature type="transmembrane region" description="Helical" evidence="8">
    <location>
        <begin position="100"/>
        <end position="120"/>
    </location>
</feature>
<dbReference type="RefSeq" id="WP_091443336.1">
    <property type="nucleotide sequence ID" value="NZ_FMTP01000008.1"/>
</dbReference>
<feature type="transmembrane region" description="Helical" evidence="8">
    <location>
        <begin position="7"/>
        <end position="26"/>
    </location>
</feature>
<evidence type="ECO:0000256" key="3">
    <source>
        <dbReference type="ARBA" id="ARBA00022448"/>
    </source>
</evidence>
<feature type="transmembrane region" description="Helical" evidence="8">
    <location>
        <begin position="38"/>
        <end position="56"/>
    </location>
</feature>
<comment type="similarity">
    <text evidence="2 8">Belongs to the 4-toluene sulfonate uptake permease (TSUP) (TC 2.A.102) family.</text>
</comment>
<evidence type="ECO:0000256" key="4">
    <source>
        <dbReference type="ARBA" id="ARBA00022475"/>
    </source>
</evidence>
<keyword evidence="7 8" id="KW-0472">Membrane</keyword>
<organism evidence="9 10">
    <name type="scientific">Ancylobacter rudongensis</name>
    <dbReference type="NCBI Taxonomy" id="177413"/>
    <lineage>
        <taxon>Bacteria</taxon>
        <taxon>Pseudomonadati</taxon>
        <taxon>Pseudomonadota</taxon>
        <taxon>Alphaproteobacteria</taxon>
        <taxon>Hyphomicrobiales</taxon>
        <taxon>Xanthobacteraceae</taxon>
        <taxon>Ancylobacter</taxon>
    </lineage>
</organism>
<keyword evidence="3" id="KW-0813">Transport</keyword>
<dbReference type="AlphaFoldDB" id="A0A1G4UJB6"/>
<dbReference type="PANTHER" id="PTHR30269:SF23">
    <property type="entry name" value="MEMBRANE TRANSPORTER PROTEIN YDHB-RELATED"/>
    <property type="match status" value="1"/>
</dbReference>
<proteinExistence type="inferred from homology"/>
<dbReference type="InterPro" id="IPR052017">
    <property type="entry name" value="TSUP"/>
</dbReference>
<reference evidence="10" key="1">
    <citation type="submission" date="2016-10" db="EMBL/GenBank/DDBJ databases">
        <authorList>
            <person name="Varghese N."/>
            <person name="Submissions S."/>
        </authorList>
    </citation>
    <scope>NUCLEOTIDE SEQUENCE [LARGE SCALE GENOMIC DNA]</scope>
    <source>
        <strain evidence="10">CGMCC 1.1761</strain>
    </source>
</reference>
<dbReference type="GO" id="GO:0005886">
    <property type="term" value="C:plasma membrane"/>
    <property type="evidence" value="ECO:0007669"/>
    <property type="project" value="UniProtKB-SubCell"/>
</dbReference>
<name>A0A1G4UJB6_9HYPH</name>
<evidence type="ECO:0000313" key="9">
    <source>
        <dbReference type="EMBL" id="SCW93634.1"/>
    </source>
</evidence>